<dbReference type="PANTHER" id="PTHR48079:SF6">
    <property type="entry name" value="NAD(P)-BINDING DOMAIN-CONTAINING PROTEIN-RELATED"/>
    <property type="match status" value="1"/>
</dbReference>
<dbReference type="Proteomes" id="UP000298050">
    <property type="component" value="Unassembled WGS sequence"/>
</dbReference>
<feature type="domain" description="NAD-dependent epimerase/dehydratase" evidence="1">
    <location>
        <begin position="16"/>
        <end position="221"/>
    </location>
</feature>
<dbReference type="PANTHER" id="PTHR48079">
    <property type="entry name" value="PROTEIN YEEZ"/>
    <property type="match status" value="1"/>
</dbReference>
<name>A0A4Z0M1X1_9GAMM</name>
<comment type="caution">
    <text evidence="2">The sequence shown here is derived from an EMBL/GenBank/DDBJ whole genome shotgun (WGS) entry which is preliminary data.</text>
</comment>
<reference evidence="2 3" key="1">
    <citation type="submission" date="2019-04" db="EMBL/GenBank/DDBJ databases">
        <title>Taxonomy of novel Haliea sp. from mangrove soil of West Coast of India.</title>
        <authorList>
            <person name="Verma A."/>
            <person name="Kumar P."/>
            <person name="Krishnamurthi S."/>
        </authorList>
    </citation>
    <scope>NUCLEOTIDE SEQUENCE [LARGE SCALE GENOMIC DNA]</scope>
    <source>
        <strain evidence="2 3">SAOS-164</strain>
    </source>
</reference>
<dbReference type="GO" id="GO:0004029">
    <property type="term" value="F:aldehyde dehydrogenase (NAD+) activity"/>
    <property type="evidence" value="ECO:0007669"/>
    <property type="project" value="TreeGrafter"/>
</dbReference>
<dbReference type="InterPro" id="IPR051783">
    <property type="entry name" value="NAD(P)-dependent_oxidoreduct"/>
</dbReference>
<dbReference type="EMBL" id="SRLE01000007">
    <property type="protein sequence ID" value="TGD73480.1"/>
    <property type="molecule type" value="Genomic_DNA"/>
</dbReference>
<protein>
    <submittedName>
        <fullName evidence="2">NAD-dependent epimerase/dehydratase family protein</fullName>
    </submittedName>
</protein>
<sequence length="324" mass="34292">MGAYAPSAPKLLVKCLVTGATGFIGRELCPALQRAGHEVVAWSGSGAALPGLPTVAVDLTNWQAEPEAMAGVDTVFHLAAIAHREAPAEEHQRLNCDAVLALARAASHAGVRRFVFVSSVKAMGAASTSAPRTEEDTCEPQDAYGAAKWGAEQGLRELAAASGMSVVILRPALVYAPGAAGNLALLQRAIALGVPRPPNEGARSMISRSDLVDLALCAAQADLRSQPGMTATWIAADGEAYSTQRLYDVLRAAAGKSPARAWLPRFAWRIGAAAQDLVAPGVEPIWQKLFGTELYDSSRAQREADWRPKQRFESVFPPAFEARS</sequence>
<organism evidence="2 3">
    <name type="scientific">Mangrovimicrobium sediminis</name>
    <dbReference type="NCBI Taxonomy" id="2562682"/>
    <lineage>
        <taxon>Bacteria</taxon>
        <taxon>Pseudomonadati</taxon>
        <taxon>Pseudomonadota</taxon>
        <taxon>Gammaproteobacteria</taxon>
        <taxon>Cellvibrionales</taxon>
        <taxon>Halieaceae</taxon>
        <taxon>Mangrovimicrobium</taxon>
    </lineage>
</organism>
<evidence type="ECO:0000313" key="2">
    <source>
        <dbReference type="EMBL" id="TGD73480.1"/>
    </source>
</evidence>
<dbReference type="AlphaFoldDB" id="A0A4Z0M1X1"/>
<accession>A0A4Z0M1X1</accession>
<dbReference type="GO" id="GO:0005737">
    <property type="term" value="C:cytoplasm"/>
    <property type="evidence" value="ECO:0007669"/>
    <property type="project" value="TreeGrafter"/>
</dbReference>
<dbReference type="InterPro" id="IPR036291">
    <property type="entry name" value="NAD(P)-bd_dom_sf"/>
</dbReference>
<keyword evidence="3" id="KW-1185">Reference proteome</keyword>
<evidence type="ECO:0000259" key="1">
    <source>
        <dbReference type="Pfam" id="PF01370"/>
    </source>
</evidence>
<dbReference type="Gene3D" id="3.40.50.720">
    <property type="entry name" value="NAD(P)-binding Rossmann-like Domain"/>
    <property type="match status" value="1"/>
</dbReference>
<gene>
    <name evidence="2" type="ORF">E4634_10645</name>
</gene>
<dbReference type="OrthoDB" id="9795415at2"/>
<dbReference type="InterPro" id="IPR001509">
    <property type="entry name" value="Epimerase_deHydtase"/>
</dbReference>
<proteinExistence type="predicted"/>
<dbReference type="Pfam" id="PF01370">
    <property type="entry name" value="Epimerase"/>
    <property type="match status" value="1"/>
</dbReference>
<dbReference type="SUPFAM" id="SSF51735">
    <property type="entry name" value="NAD(P)-binding Rossmann-fold domains"/>
    <property type="match status" value="1"/>
</dbReference>
<evidence type="ECO:0000313" key="3">
    <source>
        <dbReference type="Proteomes" id="UP000298050"/>
    </source>
</evidence>